<evidence type="ECO:0000256" key="1">
    <source>
        <dbReference type="SAM" id="Coils"/>
    </source>
</evidence>
<feature type="compositionally biased region" description="Basic and acidic residues" evidence="2">
    <location>
        <begin position="1010"/>
        <end position="1019"/>
    </location>
</feature>
<sequence>MSSTPRRDPHRSNAAVSASASRSASTKATSRPSTFPASPTVTTTTPSPTATQATTTRATSQDQSARTSRTATSHAAHRMASKEPAVGNPNSGTVKRERQRRMKEIMDQRNAIAAKLAEAQRVAQQRKQLLLQQFGSLGPGGPSPRSARRRNVGDVGSDMGDGDDTWQGAGPMPFDAMSTSSRPQDNAGPQWSTPYPHKASARRRHRHMQQQREQLEQLRDDGDSLQRRNMELGRDHARPDSADTIIPERFLGTIEPEDADTTLQDVRAWRENYIHEGGMNPATLQSLHEVERRCTDAAKRPNTHDDTRDHNAHAPTATAAAHATNTRASNATQFAATQPEPNTTTAMTTSDLAVMLQQLRNQDAANATTSPEMIRLLIQQELARTHVTPVNDSAVGEEATEEERMEARRLRQLHQQAEILKKEAELKRLQRELDAFEQPQPSEGQAPPLTPPEQATDVLNPGPYDRESGFVIYFDFACRLPSWLRRCSLSYQLYAGGKPQSRVQTCLPVNAEPMEMTTSSSSPLMQCIFHKAFFAIRQCPPLPTLHLIIELRNRTATSDEGTLAAWCKLYFFSQKQLVSGRWRLRLLQPPKDESCFSTDTLVAPSFHGADLCVRLVDGRAQSQHDALDVEPKRHLYLPNGVVGQDVVYLLQLKAKQTEDKLKRQQLMFERQKKEQEEEQKKLLAQMSKKASVKSGLNGTVDKSSKSTRAATAYNSTNDSGETPAPLNLSDLSGLSVASAFHLLSDKNALPLAINITAVLGFLQNAEEKLAARNALPTWACVRLSLVLPSNTNMAALTLSQTMSELFYISADSHFTADDSRNLTVHQRLILQDIELNETADINIMVEVLAVTAREDANTTGGENQLSSQWKSMLQEELPQPTADDVEAALRVLWGVTPLASIPLLETSIATISLSPCEDDDEDKDEGGLESRRGSKKRSHRPTVTGQHDDDNEDNNATRITAEIRLDVVDDDGKFANDSGSRAHTHTLASTAGGAYTSGVVNSSRQQRTRGRSEQTRGSDGDGGGTGTGGGVGIGGALTPGRDQTGLQLDQALKLIPDGVFIYKERTPPAEVFQSTSGFDLYIDGARFLPSNATITKVVGRIFNVGKQVQKKDITTSLDLDSDVFNPTYNFRLEFREPIFTPTSTLVVQVYTIDRFSNELVIIGYAAINLFCLHGTNEAPDSDTLGQAVALNEGGHQIRLHSQPFAGSDRPHVSVLAEKPVVPCASLLVRLLPALKDDDGNALSMADIPKAEWQSSGLVVPAPLYRSAAYASVACAPVHGEPHIYQQLVQREVESVRNVCAVIADEKQKKTLSTDKRRHHFIRNRLTRSTGKAAQFMDLSFIVPVMAVHGLHLFIERAVNLPKSKPAVAVASLCPPASLFFNDSVDPDDRSIQWTQGWSVDEPMCALRSPIWTDVPLTFKDKVEAKSMFVIEVFAIDYKGASAIPQAHTYFSCVKAGQFVACGGFRLPLFLGKANVDVLASMMEIDSPQEFEGILDQAVKKKQLKVVEGGYVVVHSADARISLDLACQHELVDAYPRFIDKKSKTITKSKPIPSVLKSKQTMDDLEAKVETIMAHTIFAGNDSEA</sequence>
<dbReference type="Proteomes" id="UP000007799">
    <property type="component" value="Unassembled WGS sequence"/>
</dbReference>
<accession>F2UC63</accession>
<dbReference type="KEGG" id="sre:PTSG_12409"/>
<feature type="compositionally biased region" description="Basic and acidic residues" evidence="2">
    <location>
        <begin position="1"/>
        <end position="11"/>
    </location>
</feature>
<keyword evidence="4" id="KW-1185">Reference proteome</keyword>
<evidence type="ECO:0000313" key="3">
    <source>
        <dbReference type="EMBL" id="EGD74170.1"/>
    </source>
</evidence>
<protein>
    <submittedName>
        <fullName evidence="3">Uncharacterized protein</fullName>
    </submittedName>
</protein>
<dbReference type="STRING" id="946362.F2UC63"/>
<dbReference type="InParanoid" id="F2UC63"/>
<evidence type="ECO:0000256" key="2">
    <source>
        <dbReference type="SAM" id="MobiDB-lite"/>
    </source>
</evidence>
<feature type="region of interest" description="Disordered" evidence="2">
    <location>
        <begin position="436"/>
        <end position="461"/>
    </location>
</feature>
<feature type="coiled-coil region" evidence="1">
    <location>
        <begin position="654"/>
        <end position="681"/>
    </location>
</feature>
<dbReference type="OrthoDB" id="8996459at2759"/>
<dbReference type="PANTHER" id="PTHR33820:SF2">
    <property type="entry name" value="COILED-COIL DOMAIN-CONTAINING PROTEIN 17"/>
    <property type="match status" value="1"/>
</dbReference>
<feature type="region of interest" description="Disordered" evidence="2">
    <location>
        <begin position="976"/>
        <end position="1042"/>
    </location>
</feature>
<dbReference type="RefSeq" id="XP_004993070.1">
    <property type="nucleotide sequence ID" value="XM_004993013.1"/>
</dbReference>
<feature type="compositionally biased region" description="Polar residues" evidence="2">
    <location>
        <begin position="977"/>
        <end position="989"/>
    </location>
</feature>
<feature type="region of interest" description="Disordered" evidence="2">
    <location>
        <begin position="134"/>
        <end position="213"/>
    </location>
</feature>
<dbReference type="EMBL" id="GL832968">
    <property type="protein sequence ID" value="EGD74170.1"/>
    <property type="molecule type" value="Genomic_DNA"/>
</dbReference>
<proteinExistence type="predicted"/>
<feature type="compositionally biased region" description="Basic residues" evidence="2">
    <location>
        <begin position="199"/>
        <end position="209"/>
    </location>
</feature>
<feature type="compositionally biased region" description="Polar residues" evidence="2">
    <location>
        <begin position="694"/>
        <end position="720"/>
    </location>
</feature>
<dbReference type="GeneID" id="16073643"/>
<dbReference type="PANTHER" id="PTHR33820">
    <property type="entry name" value="COILED-COIL DOMAIN-CONTAINING PROTEIN 17"/>
    <property type="match status" value="1"/>
</dbReference>
<reference evidence="3" key="1">
    <citation type="submission" date="2009-08" db="EMBL/GenBank/DDBJ databases">
        <title>Annotation of Salpingoeca rosetta.</title>
        <authorList>
            <consortium name="The Broad Institute Genome Sequencing Platform"/>
            <person name="Russ C."/>
            <person name="Cuomo C."/>
            <person name="Burger G."/>
            <person name="Gray M.W."/>
            <person name="Holland P.W.H."/>
            <person name="King N."/>
            <person name="Lang F.B.F."/>
            <person name="Roger A.J."/>
            <person name="Ruiz-Trillo I."/>
            <person name="Young S.K."/>
            <person name="Zeng Q."/>
            <person name="Gargeya S."/>
            <person name="Alvarado L."/>
            <person name="Berlin A."/>
            <person name="Chapman S.B."/>
            <person name="Chen Z."/>
            <person name="Freedman E."/>
            <person name="Gellesch M."/>
            <person name="Goldberg J."/>
            <person name="Griggs A."/>
            <person name="Gujja S."/>
            <person name="Heilman E."/>
            <person name="Heiman D."/>
            <person name="Howarth C."/>
            <person name="Mehta T."/>
            <person name="Neiman D."/>
            <person name="Pearson M."/>
            <person name="Roberts A."/>
            <person name="Saif S."/>
            <person name="Shea T."/>
            <person name="Shenoy N."/>
            <person name="Sisk P."/>
            <person name="Stolte C."/>
            <person name="Sykes S."/>
            <person name="White J."/>
            <person name="Yandava C."/>
            <person name="Haas B."/>
            <person name="Nusbaum C."/>
            <person name="Birren B."/>
        </authorList>
    </citation>
    <scope>NUCLEOTIDE SEQUENCE [LARGE SCALE GENOMIC DNA]</scope>
    <source>
        <strain evidence="3">ATCC 50818</strain>
    </source>
</reference>
<organism evidence="4">
    <name type="scientific">Salpingoeca rosetta (strain ATCC 50818 / BSB-021)</name>
    <dbReference type="NCBI Taxonomy" id="946362"/>
    <lineage>
        <taxon>Eukaryota</taxon>
        <taxon>Choanoflagellata</taxon>
        <taxon>Craspedida</taxon>
        <taxon>Salpingoecidae</taxon>
        <taxon>Salpingoeca</taxon>
    </lineage>
</organism>
<gene>
    <name evidence="3" type="ORF">PTSG_12409</name>
</gene>
<feature type="compositionally biased region" description="Gly residues" evidence="2">
    <location>
        <begin position="1020"/>
        <end position="1037"/>
    </location>
</feature>
<dbReference type="eggNOG" id="ENOG502QZQR">
    <property type="taxonomic scope" value="Eukaryota"/>
</dbReference>
<evidence type="ECO:0000313" key="4">
    <source>
        <dbReference type="Proteomes" id="UP000007799"/>
    </source>
</evidence>
<feature type="compositionally biased region" description="Polar residues" evidence="2">
    <location>
        <begin position="177"/>
        <end position="193"/>
    </location>
</feature>
<keyword evidence="1" id="KW-0175">Coiled coil</keyword>
<feature type="region of interest" description="Disordered" evidence="2">
    <location>
        <begin position="693"/>
        <end position="724"/>
    </location>
</feature>
<feature type="region of interest" description="Disordered" evidence="2">
    <location>
        <begin position="1"/>
        <end position="104"/>
    </location>
</feature>
<feature type="region of interest" description="Disordered" evidence="2">
    <location>
        <begin position="914"/>
        <end position="956"/>
    </location>
</feature>
<name>F2UC63_SALR5</name>
<dbReference type="InterPro" id="IPR038800">
    <property type="entry name" value="CCDC17"/>
</dbReference>
<feature type="compositionally biased region" description="Low complexity" evidence="2">
    <location>
        <begin position="12"/>
        <end position="74"/>
    </location>
</feature>